<dbReference type="InterPro" id="IPR050697">
    <property type="entry name" value="Adenylyl/Guanylyl_Cyclase_3/4"/>
</dbReference>
<feature type="transmembrane region" description="Helical" evidence="2">
    <location>
        <begin position="360"/>
        <end position="385"/>
    </location>
</feature>
<keyword evidence="2" id="KW-0812">Transmembrane</keyword>
<dbReference type="GO" id="GO:0004016">
    <property type="term" value="F:adenylate cyclase activity"/>
    <property type="evidence" value="ECO:0007669"/>
    <property type="project" value="UniProtKB-ARBA"/>
</dbReference>
<keyword evidence="2" id="KW-0472">Membrane</keyword>
<dbReference type="InterPro" id="IPR000014">
    <property type="entry name" value="PAS"/>
</dbReference>
<protein>
    <submittedName>
        <fullName evidence="6">CHASE2 domain-containing protein</fullName>
    </submittedName>
</protein>
<evidence type="ECO:0000256" key="2">
    <source>
        <dbReference type="SAM" id="Phobius"/>
    </source>
</evidence>
<comment type="caution">
    <text evidence="6">The sequence shown here is derived from an EMBL/GenBank/DDBJ whole genome shotgun (WGS) entry which is preliminary data.</text>
</comment>
<reference evidence="6" key="2">
    <citation type="journal article" date="2022" name="Microbiol. Resour. Announc.">
        <title>Metagenome Sequencing to Explore Phylogenomics of Terrestrial Cyanobacteria.</title>
        <authorList>
            <person name="Ward R.D."/>
            <person name="Stajich J.E."/>
            <person name="Johansen J.R."/>
            <person name="Huntemann M."/>
            <person name="Clum A."/>
            <person name="Foster B."/>
            <person name="Foster B."/>
            <person name="Roux S."/>
            <person name="Palaniappan K."/>
            <person name="Varghese N."/>
            <person name="Mukherjee S."/>
            <person name="Reddy T.B.K."/>
            <person name="Daum C."/>
            <person name="Copeland A."/>
            <person name="Chen I.A."/>
            <person name="Ivanova N.N."/>
            <person name="Kyrpides N.C."/>
            <person name="Shapiro N."/>
            <person name="Eloe-Fadrosh E.A."/>
            <person name="Pietrasiak N."/>
        </authorList>
    </citation>
    <scope>NUCLEOTIDE SEQUENCE</scope>
    <source>
        <strain evidence="6">CPER-KK1</strain>
    </source>
</reference>
<evidence type="ECO:0000256" key="1">
    <source>
        <dbReference type="ARBA" id="ARBA00005381"/>
    </source>
</evidence>
<name>A0A951UBW1_9CYAN</name>
<dbReference type="PANTHER" id="PTHR43081">
    <property type="entry name" value="ADENYLATE CYCLASE, TERMINAL-DIFFERENTIATION SPECIFIC-RELATED"/>
    <property type="match status" value="1"/>
</dbReference>
<dbReference type="InterPro" id="IPR035965">
    <property type="entry name" value="PAS-like_dom_sf"/>
</dbReference>
<evidence type="ECO:0000259" key="4">
    <source>
        <dbReference type="PROSITE" id="PS50113"/>
    </source>
</evidence>
<reference evidence="6" key="1">
    <citation type="submission" date="2021-05" db="EMBL/GenBank/DDBJ databases">
        <authorList>
            <person name="Pietrasiak N."/>
            <person name="Ward R."/>
            <person name="Stajich J.E."/>
            <person name="Kurbessoian T."/>
        </authorList>
    </citation>
    <scope>NUCLEOTIDE SEQUENCE</scope>
    <source>
        <strain evidence="6">CPER-KK1</strain>
    </source>
</reference>
<dbReference type="SMART" id="SM01080">
    <property type="entry name" value="CHASE2"/>
    <property type="match status" value="1"/>
</dbReference>
<gene>
    <name evidence="6" type="ORF">KME25_23125</name>
</gene>
<proteinExistence type="inferred from homology"/>
<dbReference type="Gene3D" id="3.30.450.20">
    <property type="entry name" value="PAS domain"/>
    <property type="match status" value="1"/>
</dbReference>
<feature type="domain" description="PAC" evidence="4">
    <location>
        <begin position="532"/>
        <end position="584"/>
    </location>
</feature>
<evidence type="ECO:0000313" key="6">
    <source>
        <dbReference type="EMBL" id="MBW4547304.1"/>
    </source>
</evidence>
<feature type="transmembrane region" description="Helical" evidence="2">
    <location>
        <begin position="391"/>
        <end position="412"/>
    </location>
</feature>
<dbReference type="InterPro" id="IPR001610">
    <property type="entry name" value="PAC"/>
</dbReference>
<dbReference type="SMART" id="SM00086">
    <property type="entry name" value="PAC"/>
    <property type="match status" value="1"/>
</dbReference>
<dbReference type="GO" id="GO:0006171">
    <property type="term" value="P:cAMP biosynthetic process"/>
    <property type="evidence" value="ECO:0007669"/>
    <property type="project" value="TreeGrafter"/>
</dbReference>
<dbReference type="Pfam" id="PF05226">
    <property type="entry name" value="CHASE2"/>
    <property type="match status" value="1"/>
</dbReference>
<dbReference type="PANTHER" id="PTHR43081:SF1">
    <property type="entry name" value="ADENYLATE CYCLASE, TERMINAL-DIFFERENTIATION SPECIFIC"/>
    <property type="match status" value="1"/>
</dbReference>
<evidence type="ECO:0000259" key="3">
    <source>
        <dbReference type="PROSITE" id="PS50112"/>
    </source>
</evidence>
<dbReference type="InterPro" id="IPR001054">
    <property type="entry name" value="A/G_cyclase"/>
</dbReference>
<dbReference type="InterPro" id="IPR000700">
    <property type="entry name" value="PAS-assoc_C"/>
</dbReference>
<organism evidence="6 7">
    <name type="scientific">Symplocastrum torsivum CPER-KK1</name>
    <dbReference type="NCBI Taxonomy" id="450513"/>
    <lineage>
        <taxon>Bacteria</taxon>
        <taxon>Bacillati</taxon>
        <taxon>Cyanobacteriota</taxon>
        <taxon>Cyanophyceae</taxon>
        <taxon>Oscillatoriophycideae</taxon>
        <taxon>Oscillatoriales</taxon>
        <taxon>Microcoleaceae</taxon>
        <taxon>Symplocastrum</taxon>
    </lineage>
</organism>
<dbReference type="Proteomes" id="UP000753908">
    <property type="component" value="Unassembled WGS sequence"/>
</dbReference>
<dbReference type="SMART" id="SM00044">
    <property type="entry name" value="CYCc"/>
    <property type="match status" value="1"/>
</dbReference>
<dbReference type="AlphaFoldDB" id="A0A951UBW1"/>
<dbReference type="PROSITE" id="PS50113">
    <property type="entry name" value="PAC"/>
    <property type="match status" value="1"/>
</dbReference>
<evidence type="ECO:0000259" key="5">
    <source>
        <dbReference type="PROSITE" id="PS50125"/>
    </source>
</evidence>
<dbReference type="Pfam" id="PF00211">
    <property type="entry name" value="Guanylate_cyc"/>
    <property type="match status" value="1"/>
</dbReference>
<dbReference type="InterPro" id="IPR007890">
    <property type="entry name" value="CHASE2"/>
</dbReference>
<dbReference type="GO" id="GO:0035556">
    <property type="term" value="P:intracellular signal transduction"/>
    <property type="evidence" value="ECO:0007669"/>
    <property type="project" value="InterPro"/>
</dbReference>
<sequence>MRQKLKRRIWKWREVLIIAPSVAGLVVAANSLGFLQLSEWVTHDHFFRLRPREPVDTRLIIVTIDESDIQKVGQWPISDAVLAKVIKNLKAQKPRAIGLDIYRDLPVEPGHQALVNVFKSTPNLIGVEKVVGKTIAPSKTLSQLEQVSMADLVLDTDGKVRRGLLTIKGQDGQTRESLGVKLALMYLKRENITLEVINPKKKHYRLGKAVFTPFTGNEGGYIKANSGGYQILLNFRGTQENFRTVSLTDVLENRISSDLVRDRIVLIGSTTQSLNDYFFTPYSSTIFNTRGRFFSSPEPMPGVMIHANLTSQILSTALEGRPLIKSWEEPVEWLWILGWSLAGSTLSSALLKVNLFRKNVLLRWTVLGLCIISAGCILLTGSYVVFVEGGWWIPVVSPFLAFTGSVIAIALYQTLELQREKVDLEILLETTAEHYDSMTTELQHQAETAMRHSERRLAQFLDGVSVGVAVLDATGKPYFTNQKAIELLGKGVVASATVDQLSEVYQIYLAGTNQIYPVENLSIVRALRGERTTTDDIEIHRGDKIIPLEAWGTPIYDDLGNIAYAIAAFQDITERKRGELERQKFIDKLYELNQANARFVPRQFLQLLNKESISDVKLGDQVALFMSVLFADIRNFTTLSEKMTPQENFKFINAYLSRMEPTIIENNGFIDKYIGDAIMALFSRSADDAVKAGIDMLHRLAEYNTTGTCQERPPIQIGIGINTGSLMLGTVGGYNRMDGTVIGDAVNLAARLEELTKDYGVSLVISHHTFLCLHHPVEYCFRFIDQVKVKGKSEIVSVFEIFDADPPELRIGKLLTKSMFEQALFLYNMNSLREAGKLLQDCLKITPRDTVAQIYLERCQQIEIAALVD</sequence>
<dbReference type="Gene3D" id="3.30.70.1230">
    <property type="entry name" value="Nucleotide cyclase"/>
    <property type="match status" value="1"/>
</dbReference>
<dbReference type="SUPFAM" id="SSF55073">
    <property type="entry name" value="Nucleotide cyclase"/>
    <property type="match status" value="1"/>
</dbReference>
<dbReference type="PROSITE" id="PS50112">
    <property type="entry name" value="PAS"/>
    <property type="match status" value="1"/>
</dbReference>
<feature type="domain" description="PAS" evidence="3">
    <location>
        <begin position="453"/>
        <end position="489"/>
    </location>
</feature>
<dbReference type="InterPro" id="IPR029787">
    <property type="entry name" value="Nucleotide_cyclase"/>
</dbReference>
<dbReference type="PROSITE" id="PS50125">
    <property type="entry name" value="GUANYLATE_CYCLASE_2"/>
    <property type="match status" value="1"/>
</dbReference>
<dbReference type="NCBIfam" id="TIGR00229">
    <property type="entry name" value="sensory_box"/>
    <property type="match status" value="1"/>
</dbReference>
<comment type="similarity">
    <text evidence="1">Belongs to the adenylyl cyclase class-3 family.</text>
</comment>
<dbReference type="CDD" id="cd07302">
    <property type="entry name" value="CHD"/>
    <property type="match status" value="1"/>
</dbReference>
<dbReference type="EMBL" id="JAHHIF010000038">
    <property type="protein sequence ID" value="MBW4547304.1"/>
    <property type="molecule type" value="Genomic_DNA"/>
</dbReference>
<feature type="domain" description="Guanylate cyclase" evidence="5">
    <location>
        <begin position="627"/>
        <end position="753"/>
    </location>
</feature>
<dbReference type="SUPFAM" id="SSF55785">
    <property type="entry name" value="PYP-like sensor domain (PAS domain)"/>
    <property type="match status" value="1"/>
</dbReference>
<evidence type="ECO:0000313" key="7">
    <source>
        <dbReference type="Proteomes" id="UP000753908"/>
    </source>
</evidence>
<accession>A0A951UBW1</accession>
<keyword evidence="2" id="KW-1133">Transmembrane helix</keyword>